<evidence type="ECO:0008006" key="4">
    <source>
        <dbReference type="Google" id="ProtNLM"/>
    </source>
</evidence>
<dbReference type="STRING" id="222136.BBW65_05485"/>
<keyword evidence="3" id="KW-1185">Reference proteome</keyword>
<dbReference type="Proteomes" id="UP000092884">
    <property type="component" value="Chromosome"/>
</dbReference>
<dbReference type="RefSeq" id="WP_066340811.1">
    <property type="nucleotide sequence ID" value="NZ_CP016503.1"/>
</dbReference>
<accession>A0A1B1U673</accession>
<sequence length="337" mass="38699">MKIRHYFIAGLAFIVFVGLCAYFIYPEDLSIHIWGMQSELTLPLAVWIIITLGVFFVLTLLFLTTNSIATQIHSYRGKKDFEHLLTQIQNQMLDINHSDLSFKLPAYQTLSKALQRCHITPILTSPESGNAKFDHLIKDLEQISNGVFLKTNIQYPKDTHFWNLNTQNKIASDLKFAREVLNGDYQETLQEKALDTLFHSQLDAKAIQKITASEYSPTITQKLIAHLLEGGFKIPLDQLQKLILKAKFSTQAMIALLGKLNTNYPPDSCLHLLENLAPHSPNIKVAYVYLLLEYSMFQKAQEYLHTEECEELLWAQAFLDLKEANKHYPLSLFFKFS</sequence>
<dbReference type="OrthoDB" id="5338103at2"/>
<gene>
    <name evidence="2" type="ORF">BBW65_05485</name>
</gene>
<keyword evidence="1" id="KW-0472">Membrane</keyword>
<dbReference type="AlphaFoldDB" id="A0A1B1U673"/>
<feature type="transmembrane region" description="Helical" evidence="1">
    <location>
        <begin position="45"/>
        <end position="69"/>
    </location>
</feature>
<name>A0A1B1U673_9HELI</name>
<protein>
    <recommendedName>
        <fullName evidence="4">Periplasmic protein</fullName>
    </recommendedName>
</protein>
<feature type="transmembrane region" description="Helical" evidence="1">
    <location>
        <begin position="7"/>
        <end position="25"/>
    </location>
</feature>
<evidence type="ECO:0000256" key="1">
    <source>
        <dbReference type="SAM" id="Phobius"/>
    </source>
</evidence>
<evidence type="ECO:0000313" key="3">
    <source>
        <dbReference type="Proteomes" id="UP000092884"/>
    </source>
</evidence>
<dbReference type="KEGG" id="het:BBW65_05485"/>
<keyword evidence="1" id="KW-1133">Transmembrane helix</keyword>
<dbReference type="EMBL" id="CP016503">
    <property type="protein sequence ID" value="ANV98283.1"/>
    <property type="molecule type" value="Genomic_DNA"/>
</dbReference>
<proteinExistence type="predicted"/>
<evidence type="ECO:0000313" key="2">
    <source>
        <dbReference type="EMBL" id="ANV98283.1"/>
    </source>
</evidence>
<organism evidence="2 3">
    <name type="scientific">Helicobacter enhydrae</name>
    <dbReference type="NCBI Taxonomy" id="222136"/>
    <lineage>
        <taxon>Bacteria</taxon>
        <taxon>Pseudomonadati</taxon>
        <taxon>Campylobacterota</taxon>
        <taxon>Epsilonproteobacteria</taxon>
        <taxon>Campylobacterales</taxon>
        <taxon>Helicobacteraceae</taxon>
        <taxon>Helicobacter</taxon>
    </lineage>
</organism>
<reference evidence="3" key="1">
    <citation type="submission" date="2016-07" db="EMBL/GenBank/DDBJ databases">
        <authorList>
            <person name="Florea S."/>
            <person name="Webb J.S."/>
            <person name="Jaromczyk J."/>
            <person name="Schardl C.L."/>
        </authorList>
    </citation>
    <scope>NUCLEOTIDE SEQUENCE [LARGE SCALE GENOMIC DNA]</scope>
    <source>
        <strain evidence="3">MIT 01-6242</strain>
    </source>
</reference>
<keyword evidence="1" id="KW-0812">Transmembrane</keyword>